<dbReference type="GO" id="GO:0097431">
    <property type="term" value="C:mitotic spindle pole"/>
    <property type="evidence" value="ECO:0007669"/>
    <property type="project" value="TreeGrafter"/>
</dbReference>
<keyword evidence="3" id="KW-0963">Cytoplasm</keyword>
<evidence type="ECO:0000313" key="9">
    <source>
        <dbReference type="EMBL" id="GGA82614.1"/>
    </source>
</evidence>
<evidence type="ECO:0000313" key="10">
    <source>
        <dbReference type="Proteomes" id="UP000607559"/>
    </source>
</evidence>
<proteinExistence type="predicted"/>
<dbReference type="GO" id="GO:0008017">
    <property type="term" value="F:microtubule binding"/>
    <property type="evidence" value="ECO:0007669"/>
    <property type="project" value="TreeGrafter"/>
</dbReference>
<dbReference type="AlphaFoldDB" id="A0A8J2U6U6"/>
<dbReference type="SUPFAM" id="SSF48452">
    <property type="entry name" value="TPR-like"/>
    <property type="match status" value="1"/>
</dbReference>
<keyword evidence="4" id="KW-0677">Repeat</keyword>
<dbReference type="GO" id="GO:0005876">
    <property type="term" value="C:spindle microtubule"/>
    <property type="evidence" value="ECO:0007669"/>
    <property type="project" value="TreeGrafter"/>
</dbReference>
<gene>
    <name evidence="9" type="ORF">GCM10011511_01990</name>
</gene>
<evidence type="ECO:0000256" key="7">
    <source>
        <dbReference type="ARBA" id="ARBA00039966"/>
    </source>
</evidence>
<evidence type="ECO:0000256" key="5">
    <source>
        <dbReference type="ARBA" id="ARBA00022803"/>
    </source>
</evidence>
<evidence type="ECO:0000256" key="2">
    <source>
        <dbReference type="ARBA" id="ARBA00011375"/>
    </source>
</evidence>
<dbReference type="InterPro" id="IPR011990">
    <property type="entry name" value="TPR-like_helical_dom_sf"/>
</dbReference>
<organism evidence="9 10">
    <name type="scientific">Puia dinghuensis</name>
    <dbReference type="NCBI Taxonomy" id="1792502"/>
    <lineage>
        <taxon>Bacteria</taxon>
        <taxon>Pseudomonadati</taxon>
        <taxon>Bacteroidota</taxon>
        <taxon>Chitinophagia</taxon>
        <taxon>Chitinophagales</taxon>
        <taxon>Chitinophagaceae</taxon>
        <taxon>Puia</taxon>
    </lineage>
</organism>
<dbReference type="GO" id="GO:0005737">
    <property type="term" value="C:cytoplasm"/>
    <property type="evidence" value="ECO:0007669"/>
    <property type="project" value="TreeGrafter"/>
</dbReference>
<dbReference type="Proteomes" id="UP000607559">
    <property type="component" value="Unassembled WGS sequence"/>
</dbReference>
<comment type="caution">
    <text evidence="9">The sequence shown here is derived from an EMBL/GenBank/DDBJ whole genome shotgun (WGS) entry which is preliminary data.</text>
</comment>
<reference evidence="9" key="1">
    <citation type="journal article" date="2014" name="Int. J. Syst. Evol. Microbiol.">
        <title>Complete genome sequence of Corynebacterium casei LMG S-19264T (=DSM 44701T), isolated from a smear-ripened cheese.</title>
        <authorList>
            <consortium name="US DOE Joint Genome Institute (JGI-PGF)"/>
            <person name="Walter F."/>
            <person name="Albersmeier A."/>
            <person name="Kalinowski J."/>
            <person name="Ruckert C."/>
        </authorList>
    </citation>
    <scope>NUCLEOTIDE SEQUENCE</scope>
    <source>
        <strain evidence="9">CGMCC 1.15448</strain>
    </source>
</reference>
<comment type="subunit">
    <text evidence="2">Interacts with microtubules.</text>
</comment>
<dbReference type="Gene3D" id="1.25.40.10">
    <property type="entry name" value="Tetratricopeptide repeat domain"/>
    <property type="match status" value="1"/>
</dbReference>
<accession>A0A8J2U6U6</accession>
<dbReference type="InterPro" id="IPR049039">
    <property type="entry name" value="RMD1-3_a_helical_rpt"/>
</dbReference>
<dbReference type="PANTHER" id="PTHR16056">
    <property type="entry name" value="REGULATOR OF MICROTUBULE DYNAMICS PROTEIN"/>
    <property type="match status" value="1"/>
</dbReference>
<evidence type="ECO:0000256" key="8">
    <source>
        <dbReference type="ARBA" id="ARBA00041958"/>
    </source>
</evidence>
<reference evidence="9" key="2">
    <citation type="submission" date="2020-09" db="EMBL/GenBank/DDBJ databases">
        <authorList>
            <person name="Sun Q."/>
            <person name="Zhou Y."/>
        </authorList>
    </citation>
    <scope>NUCLEOTIDE SEQUENCE</scope>
    <source>
        <strain evidence="9">CGMCC 1.15448</strain>
    </source>
</reference>
<evidence type="ECO:0000256" key="4">
    <source>
        <dbReference type="ARBA" id="ARBA00022737"/>
    </source>
</evidence>
<dbReference type="EMBL" id="BMJC01000001">
    <property type="protein sequence ID" value="GGA82614.1"/>
    <property type="molecule type" value="Genomic_DNA"/>
</dbReference>
<keyword evidence="5" id="KW-0802">TPR repeat</keyword>
<comment type="subcellular location">
    <subcellularLocation>
        <location evidence="1">Cytoplasm</location>
        <location evidence="1">Cytoskeleton</location>
    </subcellularLocation>
</comment>
<protein>
    <recommendedName>
        <fullName evidence="7">Regulator of microtubule dynamics protein 1</fullName>
    </recommendedName>
    <alternativeName>
        <fullName evidence="8">Protein FAM82B</fullName>
    </alternativeName>
</protein>
<dbReference type="Pfam" id="PF21033">
    <property type="entry name" value="RMD1-3"/>
    <property type="match status" value="1"/>
</dbReference>
<name>A0A8J2U6U6_9BACT</name>
<evidence type="ECO:0000256" key="6">
    <source>
        <dbReference type="ARBA" id="ARBA00023212"/>
    </source>
</evidence>
<keyword evidence="10" id="KW-1185">Reference proteome</keyword>
<keyword evidence="6" id="KW-0206">Cytoskeleton</keyword>
<evidence type="ECO:0000256" key="1">
    <source>
        <dbReference type="ARBA" id="ARBA00004245"/>
    </source>
</evidence>
<dbReference type="PANTHER" id="PTHR16056:SF16">
    <property type="entry name" value="REGULATOR OF MICROTUBULE DYNAMICS PROTEIN 1"/>
    <property type="match status" value="1"/>
</dbReference>
<evidence type="ECO:0000256" key="3">
    <source>
        <dbReference type="ARBA" id="ARBA00022490"/>
    </source>
</evidence>
<sequence length="234" mass="27120">MGQDVSVLMAKAAQLEAAFKEEKALPVYQQVLQLQPRNIPALCRCSDLNCRIGNREADQGKKIDYFKAGYRYAQSAYRLDSTNSEVNVVIAFSLARMALIQSGKEKVAAANEIKRFAEQAIRYDPTNFKAYHILGRWNYEVSNLNFIERTLARWFFGALPQASLAEAIRNYEKSRSLRPDFMLNYFELARAYRREGKKDKAIALLRHMETLRDGMYDDRMVRKEGRQLLEELTR</sequence>